<dbReference type="Pfam" id="PF06528">
    <property type="entry name" value="Phage_P2_GpE"/>
    <property type="match status" value="1"/>
</dbReference>
<gene>
    <name evidence="1" type="ORF">NCTC8009_03245</name>
</gene>
<sequence length="87" mass="9668">MASRDFIQLCVVAVNFLSGAGLWREERTGDGSLITVVCFEHIEDFVADIAVIFNWSPAEIFMMTPGEVVSWRERAALRSGNADNEDS</sequence>
<name>A0A2X3JDV0_ECOLX</name>
<accession>A0A2X3JDV0</accession>
<protein>
    <submittedName>
        <fullName evidence="1">Phage tail protein</fullName>
    </submittedName>
</protein>
<evidence type="ECO:0000313" key="1">
    <source>
        <dbReference type="EMBL" id="SQD02772.1"/>
    </source>
</evidence>
<dbReference type="AlphaFoldDB" id="A0A2X3JDV0"/>
<reference evidence="1 2" key="1">
    <citation type="submission" date="2018-06" db="EMBL/GenBank/DDBJ databases">
        <authorList>
            <consortium name="Pathogen Informatics"/>
            <person name="Doyle S."/>
        </authorList>
    </citation>
    <scope>NUCLEOTIDE SEQUENCE [LARGE SCALE GENOMIC DNA]</scope>
    <source>
        <strain evidence="1 2">NCTC8009</strain>
    </source>
</reference>
<dbReference type="InterPro" id="IPR009493">
    <property type="entry name" value="P2_GpE"/>
</dbReference>
<dbReference type="EMBL" id="UARW01000010">
    <property type="protein sequence ID" value="SQD02772.1"/>
    <property type="molecule type" value="Genomic_DNA"/>
</dbReference>
<dbReference type="Proteomes" id="UP000250991">
    <property type="component" value="Unassembled WGS sequence"/>
</dbReference>
<proteinExistence type="predicted"/>
<organism evidence="1 2">
    <name type="scientific">Escherichia coli</name>
    <dbReference type="NCBI Taxonomy" id="562"/>
    <lineage>
        <taxon>Bacteria</taxon>
        <taxon>Pseudomonadati</taxon>
        <taxon>Pseudomonadota</taxon>
        <taxon>Gammaproteobacteria</taxon>
        <taxon>Enterobacterales</taxon>
        <taxon>Enterobacteriaceae</taxon>
        <taxon>Escherichia</taxon>
    </lineage>
</organism>
<evidence type="ECO:0000313" key="2">
    <source>
        <dbReference type="Proteomes" id="UP000250991"/>
    </source>
</evidence>